<sequence length="111" mass="11748">MAGPAAHAEGLGALTDGQRERLEQLGIMPPAPAPEELAKPAPAPLSAFERGIAALAQYKARTGSVKVPRAHVERLEDDTEVRLGVFLSNSKSRRAKLTADKLQALADLGLE</sequence>
<evidence type="ECO:0000259" key="2">
    <source>
        <dbReference type="Pfam" id="PF03457"/>
    </source>
</evidence>
<dbReference type="InterPro" id="IPR005114">
    <property type="entry name" value="Helicase_assoc"/>
</dbReference>
<reference evidence="3" key="2">
    <citation type="submission" date="2020-09" db="EMBL/GenBank/DDBJ databases">
        <authorList>
            <person name="Sun Q."/>
            <person name="Ohkuma M."/>
        </authorList>
    </citation>
    <scope>NUCLEOTIDE SEQUENCE</scope>
    <source>
        <strain evidence="3">JCM 4477</strain>
    </source>
</reference>
<keyword evidence="4" id="KW-1185">Reference proteome</keyword>
<feature type="domain" description="Helicase-associated" evidence="2">
    <location>
        <begin position="47"/>
        <end position="109"/>
    </location>
</feature>
<organism evidence="3 4">
    <name type="scientific">Streptomyces fumanus</name>
    <dbReference type="NCBI Taxonomy" id="67302"/>
    <lineage>
        <taxon>Bacteria</taxon>
        <taxon>Bacillati</taxon>
        <taxon>Actinomycetota</taxon>
        <taxon>Actinomycetes</taxon>
        <taxon>Kitasatosporales</taxon>
        <taxon>Streptomycetaceae</taxon>
        <taxon>Streptomyces</taxon>
    </lineage>
</organism>
<proteinExistence type="predicted"/>
<evidence type="ECO:0000313" key="3">
    <source>
        <dbReference type="EMBL" id="GHF27550.1"/>
    </source>
</evidence>
<name>A0A919AVP8_9ACTN</name>
<dbReference type="AlphaFoldDB" id="A0A919AVP8"/>
<dbReference type="EMBL" id="BNBI01000017">
    <property type="protein sequence ID" value="GHF27550.1"/>
    <property type="molecule type" value="Genomic_DNA"/>
</dbReference>
<gene>
    <name evidence="3" type="ORF">GCM10018772_61400</name>
</gene>
<comment type="caution">
    <text evidence="3">The sequence shown here is derived from an EMBL/GenBank/DDBJ whole genome shotgun (WGS) entry which is preliminary data.</text>
</comment>
<protein>
    <recommendedName>
        <fullName evidence="2">Helicase-associated domain-containing protein</fullName>
    </recommendedName>
</protein>
<evidence type="ECO:0000256" key="1">
    <source>
        <dbReference type="SAM" id="MobiDB-lite"/>
    </source>
</evidence>
<dbReference type="Proteomes" id="UP000630718">
    <property type="component" value="Unassembled WGS sequence"/>
</dbReference>
<reference evidence="3" key="1">
    <citation type="journal article" date="2014" name="Int. J. Syst. Evol. Microbiol.">
        <title>Complete genome sequence of Corynebacterium casei LMG S-19264T (=DSM 44701T), isolated from a smear-ripened cheese.</title>
        <authorList>
            <consortium name="US DOE Joint Genome Institute (JGI-PGF)"/>
            <person name="Walter F."/>
            <person name="Albersmeier A."/>
            <person name="Kalinowski J."/>
            <person name="Ruckert C."/>
        </authorList>
    </citation>
    <scope>NUCLEOTIDE SEQUENCE</scope>
    <source>
        <strain evidence="3">JCM 4477</strain>
    </source>
</reference>
<accession>A0A919AVP8</accession>
<evidence type="ECO:0000313" key="4">
    <source>
        <dbReference type="Proteomes" id="UP000630718"/>
    </source>
</evidence>
<dbReference type="Pfam" id="PF03457">
    <property type="entry name" value="HA"/>
    <property type="match status" value="1"/>
</dbReference>
<feature type="region of interest" description="Disordered" evidence="1">
    <location>
        <begin position="1"/>
        <end position="21"/>
    </location>
</feature>
<dbReference type="RefSeq" id="WP_190207732.1">
    <property type="nucleotide sequence ID" value="NZ_JBEPCF010000125.1"/>
</dbReference>